<dbReference type="CDD" id="cd02440">
    <property type="entry name" value="AdoMet_MTases"/>
    <property type="match status" value="1"/>
</dbReference>
<organism evidence="3 4">
    <name type="scientific">Bradyrhizobium jicamae</name>
    <dbReference type="NCBI Taxonomy" id="280332"/>
    <lineage>
        <taxon>Bacteria</taxon>
        <taxon>Pseudomonadati</taxon>
        <taxon>Pseudomonadota</taxon>
        <taxon>Alphaproteobacteria</taxon>
        <taxon>Hyphomicrobiales</taxon>
        <taxon>Nitrobacteraceae</taxon>
        <taxon>Bradyrhizobium</taxon>
    </lineage>
</organism>
<dbReference type="InterPro" id="IPR050447">
    <property type="entry name" value="Erg6_SMT_methyltransf"/>
</dbReference>
<keyword evidence="4" id="KW-1185">Reference proteome</keyword>
<dbReference type="SUPFAM" id="SSF53335">
    <property type="entry name" value="S-adenosyl-L-methionine-dependent methyltransferases"/>
    <property type="match status" value="1"/>
</dbReference>
<name>A0ABS5FWN2_9BRAD</name>
<dbReference type="GO" id="GO:0008168">
    <property type="term" value="F:methyltransferase activity"/>
    <property type="evidence" value="ECO:0007669"/>
    <property type="project" value="UniProtKB-KW"/>
</dbReference>
<protein>
    <submittedName>
        <fullName evidence="3">Class I SAM-dependent methyltransferase</fullName>
    </submittedName>
</protein>
<evidence type="ECO:0000313" key="4">
    <source>
        <dbReference type="Proteomes" id="UP001315278"/>
    </source>
</evidence>
<dbReference type="Pfam" id="PF08241">
    <property type="entry name" value="Methyltransf_11"/>
    <property type="match status" value="1"/>
</dbReference>
<evidence type="ECO:0000256" key="1">
    <source>
        <dbReference type="ARBA" id="ARBA00022679"/>
    </source>
</evidence>
<dbReference type="Proteomes" id="UP001315278">
    <property type="component" value="Unassembled WGS sequence"/>
</dbReference>
<gene>
    <name evidence="3" type="ORF">JQ615_38175</name>
</gene>
<dbReference type="PANTHER" id="PTHR44068:SF11">
    <property type="entry name" value="GERANYL DIPHOSPHATE 2-C-METHYLTRANSFERASE"/>
    <property type="match status" value="1"/>
</dbReference>
<sequence length="279" mass="31258">MAHTLDQNAIDKNNAAFWDELCGSSLAKSLDITDSSPASLKRFDDWYFAYYPYLFTYIPFKQLNGKDVLEVGLGYGTVSQRIAESGARYQGLDIASGPVSMVNDRLRQSNLRGSAQQGSILAAPFLDERFDYVVAIGCLHHTGDLRKAIGECRRILRPGGQLIFMVYYAYSYRRLFSETTDTLRYLAQEILGYRGPVAASKASQRKAYDSSESGEAAPHTDWISVRSARSYCRDFKSFTATPDNIDNGIPFKWSGPREELLKGPYPKWVGLDLYATATK</sequence>
<dbReference type="InterPro" id="IPR013216">
    <property type="entry name" value="Methyltransf_11"/>
</dbReference>
<keyword evidence="1" id="KW-0808">Transferase</keyword>
<feature type="domain" description="Methyltransferase type 11" evidence="2">
    <location>
        <begin position="69"/>
        <end position="164"/>
    </location>
</feature>
<dbReference type="PANTHER" id="PTHR44068">
    <property type="entry name" value="ZGC:194242"/>
    <property type="match status" value="1"/>
</dbReference>
<proteinExistence type="predicted"/>
<evidence type="ECO:0000259" key="2">
    <source>
        <dbReference type="Pfam" id="PF08241"/>
    </source>
</evidence>
<evidence type="ECO:0000313" key="3">
    <source>
        <dbReference type="EMBL" id="MBR0801197.1"/>
    </source>
</evidence>
<keyword evidence="3" id="KW-0489">Methyltransferase</keyword>
<dbReference type="Gene3D" id="3.40.50.150">
    <property type="entry name" value="Vaccinia Virus protein VP39"/>
    <property type="match status" value="1"/>
</dbReference>
<dbReference type="GO" id="GO:0032259">
    <property type="term" value="P:methylation"/>
    <property type="evidence" value="ECO:0007669"/>
    <property type="project" value="UniProtKB-KW"/>
</dbReference>
<dbReference type="InterPro" id="IPR029063">
    <property type="entry name" value="SAM-dependent_MTases_sf"/>
</dbReference>
<comment type="caution">
    <text evidence="3">The sequence shown here is derived from an EMBL/GenBank/DDBJ whole genome shotgun (WGS) entry which is preliminary data.</text>
</comment>
<dbReference type="RefSeq" id="WP_212495319.1">
    <property type="nucleotide sequence ID" value="NZ_JAFCJH010000073.1"/>
</dbReference>
<accession>A0ABS5FWN2</accession>
<dbReference type="EMBL" id="JAFCJH010000073">
    <property type="protein sequence ID" value="MBR0801197.1"/>
    <property type="molecule type" value="Genomic_DNA"/>
</dbReference>
<reference evidence="4" key="1">
    <citation type="journal article" date="2021" name="ISME J.">
        <title>Evolutionary origin and ecological implication of a unique nif island in free-living Bradyrhizobium lineages.</title>
        <authorList>
            <person name="Tao J."/>
        </authorList>
    </citation>
    <scope>NUCLEOTIDE SEQUENCE [LARGE SCALE GENOMIC DNA]</scope>
    <source>
        <strain evidence="4">SZCCT0434</strain>
    </source>
</reference>